<accession>A0A1I5UJI6</accession>
<proteinExistence type="predicted"/>
<evidence type="ECO:0000313" key="4">
    <source>
        <dbReference type="Proteomes" id="UP000183769"/>
    </source>
</evidence>
<dbReference type="RefSeq" id="WP_079990193.1">
    <property type="nucleotide sequence ID" value="NZ_FOXI01000013.1"/>
</dbReference>
<dbReference type="EMBL" id="FOXI01000013">
    <property type="protein sequence ID" value="SFP95412.1"/>
    <property type="molecule type" value="Genomic_DNA"/>
</dbReference>
<feature type="transmembrane region" description="Helical" evidence="1">
    <location>
        <begin position="418"/>
        <end position="440"/>
    </location>
</feature>
<reference evidence="4" key="1">
    <citation type="submission" date="2016-10" db="EMBL/GenBank/DDBJ databases">
        <authorList>
            <person name="Varghese N."/>
            <person name="Submissions S."/>
        </authorList>
    </citation>
    <scope>NUCLEOTIDE SEQUENCE [LARGE SCALE GENOMIC DNA]</scope>
    <source>
        <strain evidence="4">CGMCC 1.10329</strain>
    </source>
</reference>
<keyword evidence="1" id="KW-1133">Transmembrane helix</keyword>
<feature type="transmembrane region" description="Helical" evidence="1">
    <location>
        <begin position="452"/>
        <end position="471"/>
    </location>
</feature>
<dbReference type="Pfam" id="PF07885">
    <property type="entry name" value="Ion_trans_2"/>
    <property type="match status" value="1"/>
</dbReference>
<keyword evidence="1" id="KW-0812">Transmembrane</keyword>
<name>A0A1I5UJI6_9EURY</name>
<dbReference type="SUPFAM" id="SSF81324">
    <property type="entry name" value="Voltage-gated potassium channels"/>
    <property type="match status" value="1"/>
</dbReference>
<dbReference type="Proteomes" id="UP000183769">
    <property type="component" value="Unassembled WGS sequence"/>
</dbReference>
<feature type="domain" description="Potassium channel" evidence="2">
    <location>
        <begin position="435"/>
        <end position="507"/>
    </location>
</feature>
<organism evidence="3 4">
    <name type="scientific">Halolamina pelagica</name>
    <dbReference type="NCBI Taxonomy" id="699431"/>
    <lineage>
        <taxon>Archaea</taxon>
        <taxon>Methanobacteriati</taxon>
        <taxon>Methanobacteriota</taxon>
        <taxon>Stenosarchaea group</taxon>
        <taxon>Halobacteria</taxon>
        <taxon>Halobacteriales</taxon>
        <taxon>Haloferacaceae</taxon>
    </lineage>
</organism>
<feature type="transmembrane region" description="Helical" evidence="1">
    <location>
        <begin position="483"/>
        <end position="503"/>
    </location>
</feature>
<evidence type="ECO:0000313" key="3">
    <source>
        <dbReference type="EMBL" id="SFP95412.1"/>
    </source>
</evidence>
<sequence>MAECVYTPEFEGVERSCPRPATDGRKRCPFHLEPAERDAAGVGPGVLRAAFVADLEADDPRRREYVGVAVRDLDLCELVVDGGDARRIAFRDLSVEGTLDLSGSVWRHPLDLEDARIGQLDAADAAFELDVTVRDSTIGSQDGPATALRLGRSTLERSLRVTAVKFTGGLAFPGCRIPGWLTFDDVDVAGRTHFSEASLGTAQFLQTRFGDTIEFSRATCDRLTFDGVGLATDARLDLSEGTYNRLRVFPGGALTCLLNEATVDGGQLGQPIGADARYDLTDATVGAIDLDCSVDTLDRYRLYRTRFEGFEFAAYRPVFRANRWKLHSYVGDPVEPNSIEGLEHTYLEACRGASTMGDAETASKFFVRELRFRRRRYATHARSADFGVVHRLEAAARWVTNGFLDFIAVYGERPHRPLLLALLVILTSALIYPATGGLAAGTGPVTYASDGVAALVDGLYFSMVTFATLGLGDVHPVGSVGRYVAATEGLTGAFLTAVFVFSLGRRVAR</sequence>
<gene>
    <name evidence="3" type="ORF">SAMN05216277_1137</name>
</gene>
<protein>
    <submittedName>
        <fullName evidence="3">Ion channel</fullName>
    </submittedName>
</protein>
<keyword evidence="4" id="KW-1185">Reference proteome</keyword>
<dbReference type="OrthoDB" id="199127at2157"/>
<dbReference type="AlphaFoldDB" id="A0A1I5UJI6"/>
<evidence type="ECO:0000259" key="2">
    <source>
        <dbReference type="Pfam" id="PF07885"/>
    </source>
</evidence>
<dbReference type="InterPro" id="IPR013099">
    <property type="entry name" value="K_chnl_dom"/>
</dbReference>
<evidence type="ECO:0000256" key="1">
    <source>
        <dbReference type="SAM" id="Phobius"/>
    </source>
</evidence>
<dbReference type="Gene3D" id="1.10.287.70">
    <property type="match status" value="1"/>
</dbReference>
<keyword evidence="1" id="KW-0472">Membrane</keyword>